<dbReference type="InterPro" id="IPR001623">
    <property type="entry name" value="DnaJ_domain"/>
</dbReference>
<dbReference type="GO" id="GO:0005524">
    <property type="term" value="F:ATP binding"/>
    <property type="evidence" value="ECO:0007669"/>
    <property type="project" value="InterPro"/>
</dbReference>
<feature type="domain" description="CR-type" evidence="18">
    <location>
        <begin position="205"/>
        <end position="283"/>
    </location>
</feature>
<dbReference type="EMBL" id="HBUF01610322">
    <property type="protein sequence ID" value="CAG6778575.1"/>
    <property type="molecule type" value="Transcribed_RNA"/>
</dbReference>
<evidence type="ECO:0000259" key="18">
    <source>
        <dbReference type="PROSITE" id="PS51188"/>
    </source>
</evidence>
<dbReference type="GO" id="GO:0005741">
    <property type="term" value="C:mitochondrial outer membrane"/>
    <property type="evidence" value="ECO:0007669"/>
    <property type="project" value="UniProtKB-SubCell"/>
</dbReference>
<dbReference type="EMBL" id="HBUF01259938">
    <property type="protein sequence ID" value="CAG6682615.1"/>
    <property type="molecule type" value="Transcribed_RNA"/>
</dbReference>
<evidence type="ECO:0000256" key="14">
    <source>
        <dbReference type="ARBA" id="ARBA00080150"/>
    </source>
</evidence>
<dbReference type="PRINTS" id="PR00625">
    <property type="entry name" value="JDOMAIN"/>
</dbReference>
<evidence type="ECO:0000256" key="12">
    <source>
        <dbReference type="ARBA" id="ARBA00023136"/>
    </source>
</evidence>
<evidence type="ECO:0000256" key="10">
    <source>
        <dbReference type="ARBA" id="ARBA00022990"/>
    </source>
</evidence>
<dbReference type="PANTHER" id="PTHR44145">
    <property type="entry name" value="DNAJ HOMOLOG SUBFAMILY A MEMBER 3, MITOCHONDRIAL"/>
    <property type="match status" value="1"/>
</dbReference>
<dbReference type="GO" id="GO:0005102">
    <property type="term" value="F:signaling receptor binding"/>
    <property type="evidence" value="ECO:0007669"/>
    <property type="project" value="UniProtKB-ARBA"/>
</dbReference>
<dbReference type="PANTHER" id="PTHR44145:SF3">
    <property type="entry name" value="DNAJ HOMOLOG SUBFAMILY A MEMBER 3, MITOCHONDRIAL"/>
    <property type="match status" value="1"/>
</dbReference>
<sequence>MNILGRSPLRLLPKCLECVNLLQTQSVSLSFKSDLLSALPVTKVNSIKLFHTSSFLQAKNYYETLGVAKGATAKDIKKAYYQLAKKYHPDTNKTDPNAAKKFQEVSEAYEVLSDDTKRGQYDQFGATSEQMGREGMGGAGAGANYGNANWNFRSTVDPEELFRNIFGQGGFGGSTDGGGFSEGFGFSSQPQEVIMKLTFSQAARGVNKDIVLKIMDTCTRCNGEKCEPGTKAQKCTYCNGSGMETISTGPFVMRSTCRHCKGSRVLIKTPCTTCDGKGQFAQRQNLTVPVPPGVEDGQTVRMAVGKSKKEIYITFRVEKSDIFERDGADIHSKADISLSQAVLGGTIRIPGIYDDQTVLIEPGSSSHTKIRLKEKGLKKMGSLGYGDQYVHLKVKMPKKLSKQQKALIQAYAELEDDTPGTIHGITYKQDGSKHCVDDQQYLDSIRSAIK</sequence>
<feature type="zinc finger region" description="CR-type" evidence="16">
    <location>
        <begin position="205"/>
        <end position="283"/>
    </location>
</feature>
<keyword evidence="10" id="KW-0007">Acetylation</keyword>
<dbReference type="InterPro" id="IPR051938">
    <property type="entry name" value="Apopto_cytoskel_mod"/>
</dbReference>
<dbReference type="InterPro" id="IPR018253">
    <property type="entry name" value="DnaJ_domain_CS"/>
</dbReference>
<dbReference type="SUPFAM" id="SSF46565">
    <property type="entry name" value="Chaperone J-domain"/>
    <property type="match status" value="1"/>
</dbReference>
<evidence type="ECO:0000256" key="5">
    <source>
        <dbReference type="ARBA" id="ARBA00022737"/>
    </source>
</evidence>
<dbReference type="EMBL" id="HBUF01610320">
    <property type="protein sequence ID" value="CAG6778573.1"/>
    <property type="molecule type" value="Transcribed_RNA"/>
</dbReference>
<evidence type="ECO:0000256" key="3">
    <source>
        <dbReference type="ARBA" id="ARBA00022481"/>
    </source>
</evidence>
<dbReference type="Pfam" id="PF00226">
    <property type="entry name" value="DnaJ"/>
    <property type="match status" value="1"/>
</dbReference>
<evidence type="ECO:0000256" key="8">
    <source>
        <dbReference type="ARBA" id="ARBA00022833"/>
    </source>
</evidence>
<dbReference type="Gene3D" id="2.10.230.10">
    <property type="entry name" value="Heat shock protein DnaJ, cysteine-rich domain"/>
    <property type="match status" value="1"/>
</dbReference>
<dbReference type="Pfam" id="PF01556">
    <property type="entry name" value="DnaJ_C"/>
    <property type="match status" value="1"/>
</dbReference>
<keyword evidence="13" id="KW-0143">Chaperone</keyword>
<dbReference type="PROSITE" id="PS50076">
    <property type="entry name" value="DNAJ_2"/>
    <property type="match status" value="1"/>
</dbReference>
<dbReference type="GO" id="GO:0031072">
    <property type="term" value="F:heat shock protein binding"/>
    <property type="evidence" value="ECO:0007669"/>
    <property type="project" value="InterPro"/>
</dbReference>
<evidence type="ECO:0000256" key="11">
    <source>
        <dbReference type="ARBA" id="ARBA00023128"/>
    </source>
</evidence>
<evidence type="ECO:0000256" key="4">
    <source>
        <dbReference type="ARBA" id="ARBA00022723"/>
    </source>
</evidence>
<organism evidence="19">
    <name type="scientific">Cacopsylla melanoneura</name>
    <dbReference type="NCBI Taxonomy" id="428564"/>
    <lineage>
        <taxon>Eukaryota</taxon>
        <taxon>Metazoa</taxon>
        <taxon>Ecdysozoa</taxon>
        <taxon>Arthropoda</taxon>
        <taxon>Hexapoda</taxon>
        <taxon>Insecta</taxon>
        <taxon>Pterygota</taxon>
        <taxon>Neoptera</taxon>
        <taxon>Paraneoptera</taxon>
        <taxon>Hemiptera</taxon>
        <taxon>Sternorrhyncha</taxon>
        <taxon>Psylloidea</taxon>
        <taxon>Psyllidae</taxon>
        <taxon>Psyllinae</taxon>
        <taxon>Cacopsylla</taxon>
    </lineage>
</organism>
<evidence type="ECO:0000256" key="9">
    <source>
        <dbReference type="ARBA" id="ARBA00022946"/>
    </source>
</evidence>
<dbReference type="Gene3D" id="1.10.287.110">
    <property type="entry name" value="DnaJ domain"/>
    <property type="match status" value="1"/>
</dbReference>
<dbReference type="GO" id="GO:0006457">
    <property type="term" value="P:protein folding"/>
    <property type="evidence" value="ECO:0007669"/>
    <property type="project" value="InterPro"/>
</dbReference>
<dbReference type="InterPro" id="IPR036869">
    <property type="entry name" value="J_dom_sf"/>
</dbReference>
<evidence type="ECO:0000259" key="17">
    <source>
        <dbReference type="PROSITE" id="PS50076"/>
    </source>
</evidence>
<evidence type="ECO:0000313" key="19">
    <source>
        <dbReference type="EMBL" id="CAG6682615.1"/>
    </source>
</evidence>
<dbReference type="InterPro" id="IPR036410">
    <property type="entry name" value="HSP_DnaJ_Cys-rich_dom_sf"/>
</dbReference>
<keyword evidence="2" id="KW-0217">Developmental protein</keyword>
<dbReference type="Pfam" id="PF00684">
    <property type="entry name" value="DnaJ_CXXCXGXG"/>
    <property type="match status" value="1"/>
</dbReference>
<dbReference type="InterPro" id="IPR002939">
    <property type="entry name" value="DnaJ_C"/>
</dbReference>
<evidence type="ECO:0000256" key="7">
    <source>
        <dbReference type="ARBA" id="ARBA00022787"/>
    </source>
</evidence>
<evidence type="ECO:0000256" key="1">
    <source>
        <dbReference type="ARBA" id="ARBA00004294"/>
    </source>
</evidence>
<dbReference type="GO" id="GO:0009408">
    <property type="term" value="P:response to heat"/>
    <property type="evidence" value="ECO:0007669"/>
    <property type="project" value="InterPro"/>
</dbReference>
<dbReference type="PROSITE" id="PS51188">
    <property type="entry name" value="ZF_CR"/>
    <property type="match status" value="1"/>
</dbReference>
<dbReference type="EMBL" id="HBUF01610321">
    <property type="protein sequence ID" value="CAG6778574.1"/>
    <property type="molecule type" value="Transcribed_RNA"/>
</dbReference>
<dbReference type="CDD" id="cd10719">
    <property type="entry name" value="DnaJ_zf"/>
    <property type="match status" value="1"/>
</dbReference>
<dbReference type="InterPro" id="IPR001305">
    <property type="entry name" value="HSP_DnaJ_Cys-rich_dom"/>
</dbReference>
<dbReference type="GO" id="GO:0051082">
    <property type="term" value="F:unfolded protein binding"/>
    <property type="evidence" value="ECO:0007669"/>
    <property type="project" value="InterPro"/>
</dbReference>
<dbReference type="EMBL" id="HBUF01350883">
    <property type="protein sequence ID" value="CAG6713681.1"/>
    <property type="molecule type" value="Transcribed_RNA"/>
</dbReference>
<comment type="subcellular location">
    <subcellularLocation>
        <location evidence="1">Mitochondrion outer membrane</location>
    </subcellularLocation>
</comment>
<protein>
    <recommendedName>
        <fullName evidence="15">DnaJ homolog l(2)tid, mitochondrial</fullName>
    </recommendedName>
    <alternativeName>
        <fullName evidence="14">Protein lethal(2)tumorous imaginal discs</fullName>
    </alternativeName>
</protein>
<dbReference type="EMBL" id="HBUF01259940">
    <property type="protein sequence ID" value="CAG6682617.1"/>
    <property type="molecule type" value="Transcribed_RNA"/>
</dbReference>
<dbReference type="GO" id="GO:0008270">
    <property type="term" value="F:zinc ion binding"/>
    <property type="evidence" value="ECO:0007669"/>
    <property type="project" value="UniProtKB-KW"/>
</dbReference>
<keyword evidence="9" id="KW-0809">Transit peptide</keyword>
<accession>A0A8D8T6A5</accession>
<dbReference type="InterPro" id="IPR008971">
    <property type="entry name" value="HSP40/DnaJ_pept-bd"/>
</dbReference>
<dbReference type="AlphaFoldDB" id="A0A8D8T6A5"/>
<dbReference type="EMBL" id="HBUF01350884">
    <property type="protein sequence ID" value="CAG6713683.1"/>
    <property type="molecule type" value="Transcribed_RNA"/>
</dbReference>
<dbReference type="CDD" id="cd10747">
    <property type="entry name" value="DnaJ_C"/>
    <property type="match status" value="1"/>
</dbReference>
<dbReference type="GO" id="GO:0005829">
    <property type="term" value="C:cytosol"/>
    <property type="evidence" value="ECO:0007669"/>
    <property type="project" value="UniProtKB-ARBA"/>
</dbReference>
<dbReference type="SMART" id="SM00271">
    <property type="entry name" value="DnaJ"/>
    <property type="match status" value="1"/>
</dbReference>
<keyword evidence="4 16" id="KW-0479">Metal-binding</keyword>
<evidence type="ECO:0000256" key="13">
    <source>
        <dbReference type="ARBA" id="ARBA00023186"/>
    </source>
</evidence>
<keyword evidence="8 16" id="KW-0862">Zinc</keyword>
<dbReference type="Gene3D" id="2.60.260.20">
    <property type="entry name" value="Urease metallochaperone UreE, N-terminal domain"/>
    <property type="match status" value="2"/>
</dbReference>
<proteinExistence type="inferred from homology"/>
<dbReference type="GO" id="GO:0043066">
    <property type="term" value="P:negative regulation of apoptotic process"/>
    <property type="evidence" value="ECO:0007669"/>
    <property type="project" value="TreeGrafter"/>
</dbReference>
<dbReference type="GO" id="GO:0007005">
    <property type="term" value="P:mitochondrion organization"/>
    <property type="evidence" value="ECO:0007669"/>
    <property type="project" value="TreeGrafter"/>
</dbReference>
<evidence type="ECO:0000256" key="16">
    <source>
        <dbReference type="PROSITE-ProRule" id="PRU00546"/>
    </source>
</evidence>
<name>A0A8D8T6A5_9HEMI</name>
<keyword evidence="5" id="KW-0677">Repeat</keyword>
<keyword evidence="7" id="KW-1000">Mitochondrion outer membrane</keyword>
<dbReference type="FunFam" id="2.60.260.20:FF:000005">
    <property type="entry name" value="Chaperone protein dnaJ 1, mitochondrial"/>
    <property type="match status" value="1"/>
</dbReference>
<reference evidence="19" key="1">
    <citation type="submission" date="2021-05" db="EMBL/GenBank/DDBJ databases">
        <authorList>
            <person name="Alioto T."/>
            <person name="Alioto T."/>
            <person name="Gomez Garrido J."/>
        </authorList>
    </citation>
    <scope>NUCLEOTIDE SEQUENCE</scope>
</reference>
<keyword evidence="12" id="KW-0472">Membrane</keyword>
<dbReference type="FunFam" id="1.10.287.110:FF:000075">
    <property type="entry name" value="Uncharacterized protein, isoform D"/>
    <property type="match status" value="1"/>
</dbReference>
<dbReference type="CDD" id="cd06257">
    <property type="entry name" value="DnaJ"/>
    <property type="match status" value="1"/>
</dbReference>
<dbReference type="FunFam" id="2.10.230.10:FF:000003">
    <property type="entry name" value="dnaJ homolog subfamily A member 3, mitochondrial"/>
    <property type="match status" value="1"/>
</dbReference>
<evidence type="ECO:0000256" key="15">
    <source>
        <dbReference type="ARBA" id="ARBA00093620"/>
    </source>
</evidence>
<evidence type="ECO:0000256" key="2">
    <source>
        <dbReference type="ARBA" id="ARBA00022473"/>
    </source>
</evidence>
<evidence type="ECO:0000256" key="6">
    <source>
        <dbReference type="ARBA" id="ARBA00022771"/>
    </source>
</evidence>
<keyword evidence="6 16" id="KW-0863">Zinc-finger</keyword>
<dbReference type="HAMAP" id="MF_01152">
    <property type="entry name" value="DnaJ"/>
    <property type="match status" value="1"/>
</dbReference>
<dbReference type="SUPFAM" id="SSF57938">
    <property type="entry name" value="DnaJ/Hsp40 cysteine-rich domain"/>
    <property type="match status" value="1"/>
</dbReference>
<dbReference type="SUPFAM" id="SSF49493">
    <property type="entry name" value="HSP40/DnaJ peptide-binding domain"/>
    <property type="match status" value="2"/>
</dbReference>
<dbReference type="PROSITE" id="PS00636">
    <property type="entry name" value="DNAJ_1"/>
    <property type="match status" value="1"/>
</dbReference>
<dbReference type="InterPro" id="IPR012724">
    <property type="entry name" value="DnaJ"/>
</dbReference>
<keyword evidence="3" id="KW-0488">Methylation</keyword>
<dbReference type="EMBL" id="HBUF01350885">
    <property type="protein sequence ID" value="CAG6713686.1"/>
    <property type="molecule type" value="Transcribed_RNA"/>
</dbReference>
<keyword evidence="11" id="KW-0496">Mitochondrion</keyword>
<feature type="domain" description="J" evidence="17">
    <location>
        <begin position="60"/>
        <end position="125"/>
    </location>
</feature>